<name>A0A816E4D4_9BILA</name>
<protein>
    <submittedName>
        <fullName evidence="4">Uncharacterized protein</fullName>
    </submittedName>
</protein>
<dbReference type="EMBL" id="CAJNOI010002804">
    <property type="protein sequence ID" value="CAF1492910.1"/>
    <property type="molecule type" value="Genomic_DNA"/>
</dbReference>
<feature type="transmembrane region" description="Helical" evidence="2">
    <location>
        <begin position="49"/>
        <end position="73"/>
    </location>
</feature>
<evidence type="ECO:0000313" key="4">
    <source>
        <dbReference type="EMBL" id="CAF1641985.1"/>
    </source>
</evidence>
<comment type="caution">
    <text evidence="4">The sequence shown here is derived from an EMBL/GenBank/DDBJ whole genome shotgun (WGS) entry which is preliminary data.</text>
</comment>
<keyword evidence="5" id="KW-1185">Reference proteome</keyword>
<gene>
    <name evidence="3" type="ORF">BJG266_LOCUS42715</name>
    <name evidence="4" type="ORF">QVE165_LOCUS59601</name>
</gene>
<accession>A0A816E4D4</accession>
<evidence type="ECO:0000256" key="1">
    <source>
        <dbReference type="SAM" id="MobiDB-lite"/>
    </source>
</evidence>
<reference evidence="4" key="1">
    <citation type="submission" date="2021-02" db="EMBL/GenBank/DDBJ databases">
        <authorList>
            <person name="Nowell W R."/>
        </authorList>
    </citation>
    <scope>NUCLEOTIDE SEQUENCE</scope>
</reference>
<dbReference type="EMBL" id="CAJNOM010003131">
    <property type="protein sequence ID" value="CAF1641985.1"/>
    <property type="molecule type" value="Genomic_DNA"/>
</dbReference>
<evidence type="ECO:0000256" key="2">
    <source>
        <dbReference type="SAM" id="Phobius"/>
    </source>
</evidence>
<feature type="non-terminal residue" evidence="4">
    <location>
        <position position="1"/>
    </location>
</feature>
<feature type="region of interest" description="Disordered" evidence="1">
    <location>
        <begin position="1"/>
        <end position="28"/>
    </location>
</feature>
<evidence type="ECO:0000313" key="5">
    <source>
        <dbReference type="Proteomes" id="UP000663832"/>
    </source>
</evidence>
<keyword evidence="2" id="KW-1133">Transmembrane helix</keyword>
<proteinExistence type="predicted"/>
<dbReference type="Proteomes" id="UP000663877">
    <property type="component" value="Unassembled WGS sequence"/>
</dbReference>
<dbReference type="AlphaFoldDB" id="A0A816E4D4"/>
<sequence length="83" mass="9079">MASRQYSDWLSDPISTTHGSQSSVEPIVWADDDDNDGIDQKKTSFAWCWCFKCCILGSLVAGIGLAIVLTFWLTSKTAATETS</sequence>
<evidence type="ECO:0000313" key="3">
    <source>
        <dbReference type="EMBL" id="CAF1492910.1"/>
    </source>
</evidence>
<dbReference type="Proteomes" id="UP000663832">
    <property type="component" value="Unassembled WGS sequence"/>
</dbReference>
<feature type="compositionally biased region" description="Polar residues" evidence="1">
    <location>
        <begin position="1"/>
        <end position="24"/>
    </location>
</feature>
<organism evidence="4 5">
    <name type="scientific">Adineta steineri</name>
    <dbReference type="NCBI Taxonomy" id="433720"/>
    <lineage>
        <taxon>Eukaryota</taxon>
        <taxon>Metazoa</taxon>
        <taxon>Spiralia</taxon>
        <taxon>Gnathifera</taxon>
        <taxon>Rotifera</taxon>
        <taxon>Eurotatoria</taxon>
        <taxon>Bdelloidea</taxon>
        <taxon>Adinetida</taxon>
        <taxon>Adinetidae</taxon>
        <taxon>Adineta</taxon>
    </lineage>
</organism>
<keyword evidence="2" id="KW-0472">Membrane</keyword>
<dbReference type="OrthoDB" id="10366806at2759"/>
<keyword evidence="2" id="KW-0812">Transmembrane</keyword>